<evidence type="ECO:0000313" key="2">
    <source>
        <dbReference type="Proteomes" id="UP000004061"/>
    </source>
</evidence>
<dbReference type="EMBL" id="ABYK01000051">
    <property type="protein sequence ID" value="EDZ92554.1"/>
    <property type="molecule type" value="Genomic_DNA"/>
</dbReference>
<protein>
    <submittedName>
        <fullName evidence="1">Uncharacterized protein</fullName>
    </submittedName>
</protein>
<dbReference type="AlphaFoldDB" id="B5W7D3"/>
<reference evidence="1 2" key="1">
    <citation type="journal article" date="2011" name="Appl. Environ. Microbiol.">
        <title>Contribution of a Sodium Ion Gradient to Energy Conservation during Fermentation in the Cyanobacterium Arthrospira (Spirulina) maxima CS-328.</title>
        <authorList>
            <person name="Carrieri D."/>
            <person name="Ananyev G."/>
            <person name="Lenz O."/>
            <person name="Bryant D.A."/>
            <person name="Dismukes G.C."/>
        </authorList>
    </citation>
    <scope>NUCLEOTIDE SEQUENCE [LARGE SCALE GENOMIC DNA]</scope>
    <source>
        <strain evidence="1 2">CS-328</strain>
    </source>
</reference>
<proteinExistence type="predicted"/>
<dbReference type="Proteomes" id="UP000004061">
    <property type="component" value="Unassembled WGS sequence"/>
</dbReference>
<organism evidence="1 2">
    <name type="scientific">Limnospira maxima CS-328</name>
    <dbReference type="NCBI Taxonomy" id="513049"/>
    <lineage>
        <taxon>Bacteria</taxon>
        <taxon>Bacillati</taxon>
        <taxon>Cyanobacteriota</taxon>
        <taxon>Cyanophyceae</taxon>
        <taxon>Oscillatoriophycideae</taxon>
        <taxon>Oscillatoriales</taxon>
        <taxon>Sirenicapillariaceae</taxon>
        <taxon>Limnospira</taxon>
    </lineage>
</organism>
<sequence length="33" mass="3840">MQALTKKLNEQFKESGRFNKVIRENLRGLGYGN</sequence>
<accession>B5W7D3</accession>
<keyword evidence="2" id="KW-1185">Reference proteome</keyword>
<gene>
    <name evidence="1" type="ORF">AmaxDRAFT_4683</name>
</gene>
<name>B5W7D3_LIMMA</name>
<evidence type="ECO:0000313" key="1">
    <source>
        <dbReference type="EMBL" id="EDZ92554.1"/>
    </source>
</evidence>
<comment type="caution">
    <text evidence="1">The sequence shown here is derived from an EMBL/GenBank/DDBJ whole genome shotgun (WGS) entry which is preliminary data.</text>
</comment>